<evidence type="ECO:0000259" key="1">
    <source>
        <dbReference type="Pfam" id="PF13683"/>
    </source>
</evidence>
<sequence>MHTGQGYVYSSRAFAKAHEQYARCHAGTPTDNPVIEAVNGRIKQEMRLDFSLHLCGNLQAAPDEFVFYYNHIRPALALNYRSPVQF</sequence>
<dbReference type="InterPro" id="IPR012337">
    <property type="entry name" value="RNaseH-like_sf"/>
</dbReference>
<name>A0A136Q1D7_9FIRM</name>
<proteinExistence type="predicted"/>
<evidence type="ECO:0000313" key="2">
    <source>
        <dbReference type="EMBL" id="KXK64508.1"/>
    </source>
</evidence>
<dbReference type="InterPro" id="IPR001584">
    <property type="entry name" value="Integrase_cat-core"/>
</dbReference>
<protein>
    <recommendedName>
        <fullName evidence="1">Integrase catalytic domain-containing protein</fullName>
    </recommendedName>
</protein>
<keyword evidence="3" id="KW-1185">Reference proteome</keyword>
<dbReference type="AlphaFoldDB" id="A0A136Q1D7"/>
<accession>A0A136Q1D7</accession>
<dbReference type="STRING" id="626937.HMPREF3293_02587"/>
<dbReference type="RefSeq" id="WP_066522231.1">
    <property type="nucleotide sequence ID" value="NZ_CABMOF010000007.1"/>
</dbReference>
<dbReference type="GO" id="GO:0015074">
    <property type="term" value="P:DNA integration"/>
    <property type="evidence" value="ECO:0007669"/>
    <property type="project" value="InterPro"/>
</dbReference>
<reference evidence="2 3" key="1">
    <citation type="submission" date="2016-02" db="EMBL/GenBank/DDBJ databases">
        <authorList>
            <person name="Wen L."/>
            <person name="He K."/>
            <person name="Yang H."/>
        </authorList>
    </citation>
    <scope>NUCLEOTIDE SEQUENCE [LARGE SCALE GENOMIC DNA]</scope>
    <source>
        <strain evidence="2 3">DSM 22607</strain>
    </source>
</reference>
<gene>
    <name evidence="2" type="ORF">HMPREF3293_02587</name>
</gene>
<evidence type="ECO:0000313" key="3">
    <source>
        <dbReference type="Proteomes" id="UP000070366"/>
    </source>
</evidence>
<dbReference type="Pfam" id="PF13683">
    <property type="entry name" value="rve_3"/>
    <property type="match status" value="1"/>
</dbReference>
<dbReference type="KEGG" id="cmiu:B1H56_00530"/>
<dbReference type="InterPro" id="IPR036397">
    <property type="entry name" value="RNaseH_sf"/>
</dbReference>
<feature type="domain" description="Integrase catalytic" evidence="1">
    <location>
        <begin position="22"/>
        <end position="83"/>
    </location>
</feature>
<dbReference type="OrthoDB" id="1828200at2"/>
<dbReference type="Gene3D" id="3.30.420.10">
    <property type="entry name" value="Ribonuclease H-like superfamily/Ribonuclease H"/>
    <property type="match status" value="1"/>
</dbReference>
<dbReference type="GO" id="GO:0003676">
    <property type="term" value="F:nucleic acid binding"/>
    <property type="evidence" value="ECO:0007669"/>
    <property type="project" value="InterPro"/>
</dbReference>
<dbReference type="EMBL" id="LSZW01000064">
    <property type="protein sequence ID" value="KXK64508.1"/>
    <property type="molecule type" value="Genomic_DNA"/>
</dbReference>
<dbReference type="Proteomes" id="UP000070366">
    <property type="component" value="Unassembled WGS sequence"/>
</dbReference>
<dbReference type="SUPFAM" id="SSF53098">
    <property type="entry name" value="Ribonuclease H-like"/>
    <property type="match status" value="1"/>
</dbReference>
<organism evidence="2 3">
    <name type="scientific">Christensenella minuta</name>
    <dbReference type="NCBI Taxonomy" id="626937"/>
    <lineage>
        <taxon>Bacteria</taxon>
        <taxon>Bacillati</taxon>
        <taxon>Bacillota</taxon>
        <taxon>Clostridia</taxon>
        <taxon>Christensenellales</taxon>
        <taxon>Christensenellaceae</taxon>
        <taxon>Christensenella</taxon>
    </lineage>
</organism>
<comment type="caution">
    <text evidence="2">The sequence shown here is derived from an EMBL/GenBank/DDBJ whole genome shotgun (WGS) entry which is preliminary data.</text>
</comment>